<name>A0A653E649_9PSED</name>
<evidence type="ECO:0000313" key="1">
    <source>
        <dbReference type="EMBL" id="VEV98219.1"/>
    </source>
</evidence>
<gene>
    <name evidence="1" type="ORF">PMYSY11_3175</name>
</gene>
<dbReference type="RefSeq" id="WP_150548787.1">
    <property type="nucleotide sequence ID" value="NZ_LR215729.2"/>
</dbReference>
<sequence>MIKSCVLALLLLGCAPHSDYDRTYSIDESNKARTKMAVCALAVKKLPYDLDGKTQNRLYSQCLTHLGAAI</sequence>
<dbReference type="AlphaFoldDB" id="A0A653E649"/>
<protein>
    <submittedName>
        <fullName evidence="1">Uncharacterized protein</fullName>
    </submittedName>
</protein>
<reference evidence="1" key="1">
    <citation type="submission" date="2019-02" db="EMBL/GenBank/DDBJ databases">
        <authorList>
            <consortium name="Genoscope - CEA"/>
            <person name="William W."/>
        </authorList>
    </citation>
    <scope>NUCLEOTIDE SEQUENCE [LARGE SCALE GENOMIC DNA]</scope>
    <source>
        <strain evidence="1">YSy11</strain>
    </source>
</reference>
<proteinExistence type="predicted"/>
<accession>A0A653E649</accession>
<organism evidence="1">
    <name type="scientific">Pseudomonas marincola</name>
    <dbReference type="NCBI Taxonomy" id="437900"/>
    <lineage>
        <taxon>Bacteria</taxon>
        <taxon>Pseudomonadati</taxon>
        <taxon>Pseudomonadota</taxon>
        <taxon>Gammaproteobacteria</taxon>
        <taxon>Pseudomonadales</taxon>
        <taxon>Pseudomonadaceae</taxon>
        <taxon>Pseudomonas</taxon>
    </lineage>
</organism>
<dbReference type="EMBL" id="LR215729">
    <property type="protein sequence ID" value="VEV98219.1"/>
    <property type="molecule type" value="Genomic_DNA"/>
</dbReference>